<dbReference type="FunFam" id="3.30.70.1560:FF:000001">
    <property type="entry name" value="Pseudouridine synthase"/>
    <property type="match status" value="1"/>
</dbReference>
<gene>
    <name evidence="7" type="ORF">SAMN05216216_11472</name>
</gene>
<dbReference type="Proteomes" id="UP000199008">
    <property type="component" value="Unassembled WGS sequence"/>
</dbReference>
<evidence type="ECO:0000259" key="6">
    <source>
        <dbReference type="SMART" id="SM00363"/>
    </source>
</evidence>
<evidence type="ECO:0000256" key="2">
    <source>
        <dbReference type="ARBA" id="ARBA00022884"/>
    </source>
</evidence>
<evidence type="ECO:0000256" key="5">
    <source>
        <dbReference type="RuleBase" id="RU003887"/>
    </source>
</evidence>
<dbReference type="InterPro" id="IPR020103">
    <property type="entry name" value="PsdUridine_synth_cat_dom_sf"/>
</dbReference>
<dbReference type="InterPro" id="IPR002942">
    <property type="entry name" value="S4_RNA-bd"/>
</dbReference>
<dbReference type="Gene3D" id="3.10.290.10">
    <property type="entry name" value="RNA-binding S4 domain"/>
    <property type="match status" value="1"/>
</dbReference>
<dbReference type="STRING" id="576118.SAMN05216216_11472"/>
<dbReference type="Gene3D" id="3.30.70.1560">
    <property type="entry name" value="Alpha-L RNA-binding motif"/>
    <property type="match status" value="1"/>
</dbReference>
<dbReference type="NCBIfam" id="TIGR00093">
    <property type="entry name" value="pseudouridine synthase"/>
    <property type="match status" value="1"/>
</dbReference>
<dbReference type="InterPro" id="IPR042092">
    <property type="entry name" value="PsdUridine_s_RsuA/RluB/E/F_cat"/>
</dbReference>
<dbReference type="GO" id="GO:0000455">
    <property type="term" value="P:enzyme-directed rRNA pseudouridine synthesis"/>
    <property type="evidence" value="ECO:0007669"/>
    <property type="project" value="UniProtKB-ARBA"/>
</dbReference>
<dbReference type="Gene3D" id="3.30.70.580">
    <property type="entry name" value="Pseudouridine synthase I, catalytic domain, N-terminal subdomain"/>
    <property type="match status" value="1"/>
</dbReference>
<dbReference type="GO" id="GO:0003723">
    <property type="term" value="F:RNA binding"/>
    <property type="evidence" value="ECO:0007669"/>
    <property type="project" value="UniProtKB-KW"/>
</dbReference>
<evidence type="ECO:0000313" key="7">
    <source>
        <dbReference type="EMBL" id="SDK93653.1"/>
    </source>
</evidence>
<name>A0A1G9FZR4_9BACL</name>
<dbReference type="InterPro" id="IPR050343">
    <property type="entry name" value="RsuA_PseudoU_synthase"/>
</dbReference>
<dbReference type="PROSITE" id="PS01149">
    <property type="entry name" value="PSI_RSU"/>
    <property type="match status" value="1"/>
</dbReference>
<dbReference type="PANTHER" id="PTHR47683">
    <property type="entry name" value="PSEUDOURIDINE SYNTHASE FAMILY PROTEIN-RELATED"/>
    <property type="match status" value="1"/>
</dbReference>
<dbReference type="InterPro" id="IPR018496">
    <property type="entry name" value="PsdUridine_synth_RsuA/RluB_CS"/>
</dbReference>
<dbReference type="InterPro" id="IPR020094">
    <property type="entry name" value="TruA/RsuA/RluB/E/F_N"/>
</dbReference>
<dbReference type="PANTHER" id="PTHR47683:SF4">
    <property type="entry name" value="PSEUDOURIDINE SYNTHASE"/>
    <property type="match status" value="1"/>
</dbReference>
<dbReference type="AlphaFoldDB" id="A0A1G9FZR4"/>
<dbReference type="GO" id="GO:0120159">
    <property type="term" value="F:rRNA pseudouridine synthase activity"/>
    <property type="evidence" value="ECO:0007669"/>
    <property type="project" value="UniProtKB-ARBA"/>
</dbReference>
<dbReference type="PROSITE" id="PS50889">
    <property type="entry name" value="S4"/>
    <property type="match status" value="1"/>
</dbReference>
<evidence type="ECO:0000256" key="4">
    <source>
        <dbReference type="PROSITE-ProRule" id="PRU00182"/>
    </source>
</evidence>
<dbReference type="CDD" id="cd02553">
    <property type="entry name" value="PseudoU_synth_RsuA"/>
    <property type="match status" value="1"/>
</dbReference>
<reference evidence="8" key="1">
    <citation type="submission" date="2016-10" db="EMBL/GenBank/DDBJ databases">
        <authorList>
            <person name="Varghese N."/>
            <person name="Submissions S."/>
        </authorList>
    </citation>
    <scope>NUCLEOTIDE SEQUENCE [LARGE SCALE GENOMIC DNA]</scope>
    <source>
        <strain evidence="8">CGMCC 1.8895</strain>
    </source>
</reference>
<comment type="similarity">
    <text evidence="1 5">Belongs to the pseudouridine synthase RsuA family.</text>
</comment>
<accession>A0A1G9FZR4</accession>
<evidence type="ECO:0000256" key="1">
    <source>
        <dbReference type="ARBA" id="ARBA00008348"/>
    </source>
</evidence>
<feature type="domain" description="RNA-binding S4" evidence="6">
    <location>
        <begin position="1"/>
        <end position="60"/>
    </location>
</feature>
<dbReference type="EMBL" id="FNFY01000014">
    <property type="protein sequence ID" value="SDK93653.1"/>
    <property type="molecule type" value="Genomic_DNA"/>
</dbReference>
<keyword evidence="3 5" id="KW-0413">Isomerase</keyword>
<dbReference type="RefSeq" id="WP_092986647.1">
    <property type="nucleotide sequence ID" value="NZ_FNFY01000014.1"/>
</dbReference>
<dbReference type="EC" id="5.4.99.-" evidence="5"/>
<evidence type="ECO:0000256" key="3">
    <source>
        <dbReference type="ARBA" id="ARBA00023235"/>
    </source>
</evidence>
<dbReference type="Pfam" id="PF01479">
    <property type="entry name" value="S4"/>
    <property type="match status" value="1"/>
</dbReference>
<dbReference type="OrthoDB" id="9807213at2"/>
<keyword evidence="2 4" id="KW-0694">RNA-binding</keyword>
<organism evidence="7 8">
    <name type="scientific">Lacicoccus qingdaonensis</name>
    <dbReference type="NCBI Taxonomy" id="576118"/>
    <lineage>
        <taxon>Bacteria</taxon>
        <taxon>Bacillati</taxon>
        <taxon>Bacillota</taxon>
        <taxon>Bacilli</taxon>
        <taxon>Bacillales</taxon>
        <taxon>Salinicoccaceae</taxon>
        <taxon>Lacicoccus</taxon>
    </lineage>
</organism>
<dbReference type="GO" id="GO:0005829">
    <property type="term" value="C:cytosol"/>
    <property type="evidence" value="ECO:0007669"/>
    <property type="project" value="UniProtKB-ARBA"/>
</dbReference>
<sequence length="231" mass="26192">MRLDKFLANAGIGSRKEVSKKIRDKQVKVEDETVNKPNHKVSYDSHITVNDEQVILEEYIYLMLNKPAGVISSTEESPTQTVMELIDHPQIDELFPVGRLDKDTTGLLIVSNDGKLSHSLLSPRNKIGKTYEVILKEDVTDEDIEKLESGIPLKDFTSSPAIATKIEDRTVELTIYEGKFHQVKRMFIYLGNEVTGLKRISFGSLMLDEMLKPGESRYLTDEEVKNLTHLV</sequence>
<dbReference type="Pfam" id="PF00849">
    <property type="entry name" value="PseudoU_synth_2"/>
    <property type="match status" value="1"/>
</dbReference>
<evidence type="ECO:0000313" key="8">
    <source>
        <dbReference type="Proteomes" id="UP000199008"/>
    </source>
</evidence>
<proteinExistence type="inferred from homology"/>
<dbReference type="SUPFAM" id="SSF55120">
    <property type="entry name" value="Pseudouridine synthase"/>
    <property type="match status" value="1"/>
</dbReference>
<protein>
    <recommendedName>
        <fullName evidence="5">Pseudouridine synthase</fullName>
        <ecNumber evidence="5">5.4.99.-</ecNumber>
    </recommendedName>
</protein>
<keyword evidence="8" id="KW-1185">Reference proteome</keyword>
<dbReference type="CDD" id="cd00165">
    <property type="entry name" value="S4"/>
    <property type="match status" value="1"/>
</dbReference>
<dbReference type="InterPro" id="IPR006145">
    <property type="entry name" value="PsdUridine_synth_RsuA/RluA"/>
</dbReference>
<dbReference type="SUPFAM" id="SSF55174">
    <property type="entry name" value="Alpha-L RNA-binding motif"/>
    <property type="match status" value="1"/>
</dbReference>
<dbReference type="InterPro" id="IPR000748">
    <property type="entry name" value="PsdUridine_synth_RsuA/RluB/E/F"/>
</dbReference>
<dbReference type="SMART" id="SM00363">
    <property type="entry name" value="S4"/>
    <property type="match status" value="1"/>
</dbReference>
<dbReference type="InterPro" id="IPR036986">
    <property type="entry name" value="S4_RNA-bd_sf"/>
</dbReference>